<keyword evidence="2" id="KW-0479">Metal-binding</keyword>
<evidence type="ECO:0000256" key="3">
    <source>
        <dbReference type="ARBA" id="ARBA00022771"/>
    </source>
</evidence>
<dbReference type="STRING" id="3821.A0A151ST22"/>
<comment type="subcellular location">
    <subcellularLocation>
        <location evidence="1">Nucleus</location>
    </subcellularLocation>
</comment>
<evidence type="ECO:0000256" key="5">
    <source>
        <dbReference type="ARBA" id="ARBA00023242"/>
    </source>
</evidence>
<keyword evidence="9" id="KW-1185">Reference proteome</keyword>
<dbReference type="InterPro" id="IPR044246">
    <property type="entry name" value="ZFP3-like"/>
</dbReference>
<dbReference type="AlphaFoldDB" id="A0A151ST22"/>
<evidence type="ECO:0000256" key="1">
    <source>
        <dbReference type="ARBA" id="ARBA00004123"/>
    </source>
</evidence>
<keyword evidence="5" id="KW-0539">Nucleus</keyword>
<dbReference type="Gramene" id="C.cajan_04097.t">
    <property type="protein sequence ID" value="C.cajan_04097.t.cds1"/>
    <property type="gene ID" value="C.cajan_04097"/>
</dbReference>
<dbReference type="OMA" id="FQFHGAG"/>
<dbReference type="PANTHER" id="PTHR47287:SF15">
    <property type="entry name" value="ZINC FINGER PROTEIN 3-LIKE"/>
    <property type="match status" value="1"/>
</dbReference>
<evidence type="ECO:0000256" key="2">
    <source>
        <dbReference type="ARBA" id="ARBA00022723"/>
    </source>
</evidence>
<keyword evidence="3 6" id="KW-0863">Zinc-finger</keyword>
<evidence type="ECO:0000256" key="4">
    <source>
        <dbReference type="ARBA" id="ARBA00022833"/>
    </source>
</evidence>
<sequence>MKLFGFPLKAEEVIANRSFQCRYCRRQFPNSQALGGHQNAHKRERAKLAQFKYLRRLRQHHDRFKNEPKDLLKPTLVVASATSSTHAAQPFFQFHGAGGDHVDLNLTLACSSNNFNN</sequence>
<protein>
    <submittedName>
        <fullName evidence="8">Zinc finger protein 7</fullName>
    </submittedName>
</protein>
<evidence type="ECO:0000256" key="6">
    <source>
        <dbReference type="PROSITE-ProRule" id="PRU00042"/>
    </source>
</evidence>
<dbReference type="GO" id="GO:0008270">
    <property type="term" value="F:zinc ion binding"/>
    <property type="evidence" value="ECO:0007669"/>
    <property type="project" value="UniProtKB-KW"/>
</dbReference>
<dbReference type="EMBL" id="CM003613">
    <property type="protein sequence ID" value="KYP57911.1"/>
    <property type="molecule type" value="Genomic_DNA"/>
</dbReference>
<evidence type="ECO:0000259" key="7">
    <source>
        <dbReference type="PROSITE" id="PS50157"/>
    </source>
</evidence>
<dbReference type="SUPFAM" id="SSF57667">
    <property type="entry name" value="beta-beta-alpha zinc fingers"/>
    <property type="match status" value="1"/>
</dbReference>
<dbReference type="GO" id="GO:0009788">
    <property type="term" value="P:negative regulation of abscisic acid-activated signaling pathway"/>
    <property type="evidence" value="ECO:0007669"/>
    <property type="project" value="InterPro"/>
</dbReference>
<dbReference type="GO" id="GO:0005634">
    <property type="term" value="C:nucleus"/>
    <property type="evidence" value="ECO:0007669"/>
    <property type="project" value="UniProtKB-SubCell"/>
</dbReference>
<gene>
    <name evidence="8" type="ORF">KK1_004196</name>
</gene>
<dbReference type="Proteomes" id="UP000075243">
    <property type="component" value="Chromosome 11"/>
</dbReference>
<keyword evidence="4" id="KW-0862">Zinc</keyword>
<feature type="domain" description="C2H2-type" evidence="7">
    <location>
        <begin position="19"/>
        <end position="46"/>
    </location>
</feature>
<dbReference type="InterPro" id="IPR036236">
    <property type="entry name" value="Znf_C2H2_sf"/>
</dbReference>
<evidence type="ECO:0000313" key="8">
    <source>
        <dbReference type="EMBL" id="KYP57911.1"/>
    </source>
</evidence>
<reference evidence="8 9" key="1">
    <citation type="journal article" date="2012" name="Nat. Biotechnol.">
        <title>Draft genome sequence of pigeonpea (Cajanus cajan), an orphan legume crop of resource-poor farmers.</title>
        <authorList>
            <person name="Varshney R.K."/>
            <person name="Chen W."/>
            <person name="Li Y."/>
            <person name="Bharti A.K."/>
            <person name="Saxena R.K."/>
            <person name="Schlueter J.A."/>
            <person name="Donoghue M.T."/>
            <person name="Azam S."/>
            <person name="Fan G."/>
            <person name="Whaley A.M."/>
            <person name="Farmer A.D."/>
            <person name="Sheridan J."/>
            <person name="Iwata A."/>
            <person name="Tuteja R."/>
            <person name="Penmetsa R.V."/>
            <person name="Wu W."/>
            <person name="Upadhyaya H.D."/>
            <person name="Yang S.P."/>
            <person name="Shah T."/>
            <person name="Saxena K.B."/>
            <person name="Michael T."/>
            <person name="McCombie W.R."/>
            <person name="Yang B."/>
            <person name="Zhang G."/>
            <person name="Yang H."/>
            <person name="Wang J."/>
            <person name="Spillane C."/>
            <person name="Cook D.R."/>
            <person name="May G.D."/>
            <person name="Xu X."/>
            <person name="Jackson S.A."/>
        </authorList>
    </citation>
    <scope>NUCLEOTIDE SEQUENCE [LARGE SCALE GENOMIC DNA]</scope>
    <source>
        <strain evidence="9">cv. Asha</strain>
    </source>
</reference>
<accession>A0A151ST22</accession>
<name>A0A151ST22_CAJCA</name>
<dbReference type="InterPro" id="IPR013087">
    <property type="entry name" value="Znf_C2H2_type"/>
</dbReference>
<dbReference type="PROSITE" id="PS50157">
    <property type="entry name" value="ZINC_FINGER_C2H2_2"/>
    <property type="match status" value="1"/>
</dbReference>
<proteinExistence type="predicted"/>
<dbReference type="PROSITE" id="PS00028">
    <property type="entry name" value="ZINC_FINGER_C2H2_1"/>
    <property type="match status" value="1"/>
</dbReference>
<dbReference type="Gene3D" id="3.30.160.60">
    <property type="entry name" value="Classic Zinc Finger"/>
    <property type="match status" value="1"/>
</dbReference>
<dbReference type="PANTHER" id="PTHR47287">
    <property type="entry name" value="C2H2 AND C2HC ZINC FINGERS SUPERFAMILY PROTEIN"/>
    <property type="match status" value="1"/>
</dbReference>
<organism evidence="8 9">
    <name type="scientific">Cajanus cajan</name>
    <name type="common">Pigeon pea</name>
    <name type="synonym">Cajanus indicus</name>
    <dbReference type="NCBI Taxonomy" id="3821"/>
    <lineage>
        <taxon>Eukaryota</taxon>
        <taxon>Viridiplantae</taxon>
        <taxon>Streptophyta</taxon>
        <taxon>Embryophyta</taxon>
        <taxon>Tracheophyta</taxon>
        <taxon>Spermatophyta</taxon>
        <taxon>Magnoliopsida</taxon>
        <taxon>eudicotyledons</taxon>
        <taxon>Gunneridae</taxon>
        <taxon>Pentapetalae</taxon>
        <taxon>rosids</taxon>
        <taxon>fabids</taxon>
        <taxon>Fabales</taxon>
        <taxon>Fabaceae</taxon>
        <taxon>Papilionoideae</taxon>
        <taxon>50 kb inversion clade</taxon>
        <taxon>NPAAA clade</taxon>
        <taxon>indigoferoid/millettioid clade</taxon>
        <taxon>Phaseoleae</taxon>
        <taxon>Cajanus</taxon>
    </lineage>
</organism>
<evidence type="ECO:0000313" key="9">
    <source>
        <dbReference type="Proteomes" id="UP000075243"/>
    </source>
</evidence>